<evidence type="ECO:0000256" key="1">
    <source>
        <dbReference type="SAM" id="Phobius"/>
    </source>
</evidence>
<reference evidence="2 3" key="1">
    <citation type="journal article" date="2010" name="J. Bacteriol.">
        <title>Genome sequence of Streptococcus gallolyticus: insights into its adaptation to the bovine rumen and its ability to cause endocarditis.</title>
        <authorList>
            <person name="Rusniok C."/>
            <person name="Couve E."/>
            <person name="Da Cunha V."/>
            <person name="El Gana R."/>
            <person name="Zidane N."/>
            <person name="Bouchier C."/>
            <person name="Poyart C."/>
            <person name="Leclercq R."/>
            <person name="Trieu-Cuot P."/>
            <person name="Glaser P."/>
        </authorList>
    </citation>
    <scope>NUCLEOTIDE SEQUENCE [LARGE SCALE GENOMIC DNA]</scope>
    <source>
        <strain evidence="2 3">UCN34</strain>
    </source>
</reference>
<dbReference type="InterPro" id="IPR048042">
    <property type="entry name" value="TipC-like"/>
</dbReference>
<gene>
    <name evidence="2" type="ordered locus">GALLO_1069</name>
</gene>
<dbReference type="EMBL" id="FN597254">
    <property type="protein sequence ID" value="CBI13561.1"/>
    <property type="molecule type" value="Genomic_DNA"/>
</dbReference>
<dbReference type="RefSeq" id="WP_009854173.1">
    <property type="nucleotide sequence ID" value="NC_013798.1"/>
</dbReference>
<keyword evidence="1" id="KW-1133">Transmembrane helix</keyword>
<dbReference type="Proteomes" id="UP000001517">
    <property type="component" value="Chromosome"/>
</dbReference>
<evidence type="ECO:0000313" key="2">
    <source>
        <dbReference type="EMBL" id="CBI13561.1"/>
    </source>
</evidence>
<sequence>MERTTNEKKVFLMLGLIIVVALSGYWFSVYRSLRNPFDEMIYSETQSTKVTLFTPLSTVVGSNRHFKASDDFISLDYDENLLNDDESMYTFISPSILSFTYSVNIEEDVKVVVAYSYRAKNARLTQSVHLSDQKKTYHGDDLLTQLSAYGKDLDWLQTTSQTVLEDDILGLWFKKGSHRYSLNNLGDLTITYDDVLNDN</sequence>
<keyword evidence="1" id="KW-0812">Transmembrane</keyword>
<evidence type="ECO:0000313" key="3">
    <source>
        <dbReference type="Proteomes" id="UP000001517"/>
    </source>
</evidence>
<organism evidence="2 3">
    <name type="scientific">Streptococcus gallolyticus (strain UCN34)</name>
    <dbReference type="NCBI Taxonomy" id="637909"/>
    <lineage>
        <taxon>Bacteria</taxon>
        <taxon>Bacillati</taxon>
        <taxon>Bacillota</taxon>
        <taxon>Bacilli</taxon>
        <taxon>Lactobacillales</taxon>
        <taxon>Streptococcaceae</taxon>
        <taxon>Streptococcus</taxon>
    </lineage>
</organism>
<name>A0AA36NPE8_STRG3</name>
<feature type="transmembrane region" description="Helical" evidence="1">
    <location>
        <begin position="12"/>
        <end position="30"/>
    </location>
</feature>
<proteinExistence type="predicted"/>
<dbReference type="AlphaFoldDB" id="A0AA36NPE8"/>
<dbReference type="KEGG" id="sga:GALLO_1069"/>
<protein>
    <submittedName>
        <fullName evidence="2">Uncharacterized protein</fullName>
    </submittedName>
</protein>
<keyword evidence="1" id="KW-0472">Membrane</keyword>
<dbReference type="NCBIfam" id="NF033863">
    <property type="entry name" value="immun_TipC_fam"/>
    <property type="match status" value="1"/>
</dbReference>
<accession>A0AA36NPE8</accession>